<evidence type="ECO:0000256" key="2">
    <source>
        <dbReference type="HAMAP-Rule" id="MF_00163"/>
    </source>
</evidence>
<comment type="catalytic activity">
    <reaction evidence="2">
        <text>N-terminal N-formyl-L-methionyl-[peptide] + H2O = N-terminal L-methionyl-[peptide] + formate</text>
        <dbReference type="Rhea" id="RHEA:24420"/>
        <dbReference type="Rhea" id="RHEA-COMP:10639"/>
        <dbReference type="Rhea" id="RHEA-COMP:10640"/>
        <dbReference type="ChEBI" id="CHEBI:15377"/>
        <dbReference type="ChEBI" id="CHEBI:15740"/>
        <dbReference type="ChEBI" id="CHEBI:49298"/>
        <dbReference type="ChEBI" id="CHEBI:64731"/>
        <dbReference type="EC" id="3.5.1.88"/>
    </reaction>
</comment>
<protein>
    <recommendedName>
        <fullName evidence="2">Peptide deformylase</fullName>
        <shortName evidence="2">PDF</shortName>
        <ecNumber evidence="2">3.5.1.88</ecNumber>
    </recommendedName>
    <alternativeName>
        <fullName evidence="2">Polypeptide deformylase</fullName>
    </alternativeName>
</protein>
<dbReference type="SUPFAM" id="SSF47413">
    <property type="entry name" value="lambda repressor-like DNA-binding domains"/>
    <property type="match status" value="1"/>
</dbReference>
<comment type="function">
    <text evidence="2">Removes the formyl group from the N-terminal Met of newly synthesized proteins. Requires at least a dipeptide for an efficient rate of reaction. N-terminal L-methionine is a prerequisite for activity but the enzyme has broad specificity at other positions.</text>
</comment>
<dbReference type="Pfam" id="PF13560">
    <property type="entry name" value="HTH_31"/>
    <property type="match status" value="1"/>
</dbReference>
<dbReference type="Proteomes" id="UP000630887">
    <property type="component" value="Unassembled WGS sequence"/>
</dbReference>
<sequence>MSDDSGRTPAQDELVRAFIAELKHWRAVSSYSQKALAPLVGYDSSYISKVESGALIPSREFAEKADQHLRAGRALFRRWRELADAGIGADTRSHDGGGLDQQPAPGSSLVVEHEDSELSFRDGMVRTYVRRLLHNVGTEPVTSYLIRIAVDRHPGDPERSNRLYRQNPLTWEEINLAAFCGDEPMARRVMHDRDAFKEVWLLFENEDGRFPLYQGEKTWIEYAYTVEESKWGPWWQRAIRLPTRRLSLAVVLPAERQPVVWGMQTSMTAEASPFRTPFAREEAGDTVTYRWATDEPPLHGRFRVEWKFKNPSVPGGAAEMDDMTPSDKMRALGIVQEGESILQETARPFDLPAEADDARRVVTELVSRMERVAQVHNFAKGVGIAAPQIGIGRAAAVVRTPEGHLITLLNPRVIAESMTADEQYEGCLSFFDVRGMVPRPTVIEVEHQDIEGNRLITEFSDGVARQVGHEVDHLVGMLYRSRMKPGVEPISVSQYRGTGQRWGYPATT</sequence>
<dbReference type="GO" id="GO:0046872">
    <property type="term" value="F:metal ion binding"/>
    <property type="evidence" value="ECO:0007669"/>
    <property type="project" value="UniProtKB-KW"/>
</dbReference>
<dbReference type="AlphaFoldDB" id="A0A8J3KN35"/>
<reference evidence="4 5" key="1">
    <citation type="submission" date="2021-01" db="EMBL/GenBank/DDBJ databases">
        <title>Whole genome shotgun sequence of Catellatospora coxensis NBRC 107359.</title>
        <authorList>
            <person name="Komaki H."/>
            <person name="Tamura T."/>
        </authorList>
    </citation>
    <scope>NUCLEOTIDE SEQUENCE [LARGE SCALE GENOMIC DNA]</scope>
    <source>
        <strain evidence="4 5">NBRC 107359</strain>
    </source>
</reference>
<feature type="binding site" evidence="2">
    <location>
        <position position="427"/>
    </location>
    <ligand>
        <name>Fe cation</name>
        <dbReference type="ChEBI" id="CHEBI:24875"/>
    </ligand>
</feature>
<dbReference type="PANTHER" id="PTHR10458:SF22">
    <property type="entry name" value="PEPTIDE DEFORMYLASE"/>
    <property type="match status" value="1"/>
</dbReference>
<dbReference type="PRINTS" id="PR01576">
    <property type="entry name" value="PDEFORMYLASE"/>
</dbReference>
<dbReference type="SUPFAM" id="SSF56420">
    <property type="entry name" value="Peptide deformylase"/>
    <property type="match status" value="1"/>
</dbReference>
<dbReference type="InterPro" id="IPR001387">
    <property type="entry name" value="Cro/C1-type_HTH"/>
</dbReference>
<feature type="binding site" evidence="2">
    <location>
        <position position="473"/>
    </location>
    <ligand>
        <name>Fe cation</name>
        <dbReference type="ChEBI" id="CHEBI:24875"/>
    </ligand>
</feature>
<keyword evidence="2" id="KW-0408">Iron</keyword>
<keyword evidence="5" id="KW-1185">Reference proteome</keyword>
<dbReference type="EMBL" id="BONI01000015">
    <property type="protein sequence ID" value="GIG05573.1"/>
    <property type="molecule type" value="Genomic_DNA"/>
</dbReference>
<evidence type="ECO:0000259" key="3">
    <source>
        <dbReference type="SMART" id="SM00530"/>
    </source>
</evidence>
<organism evidence="4 5">
    <name type="scientific">Catellatospora coxensis</name>
    <dbReference type="NCBI Taxonomy" id="310354"/>
    <lineage>
        <taxon>Bacteria</taxon>
        <taxon>Bacillati</taxon>
        <taxon>Actinomycetota</taxon>
        <taxon>Actinomycetes</taxon>
        <taxon>Micromonosporales</taxon>
        <taxon>Micromonosporaceae</taxon>
        <taxon>Catellatospora</taxon>
    </lineage>
</organism>
<dbReference type="GO" id="GO:0006412">
    <property type="term" value="P:translation"/>
    <property type="evidence" value="ECO:0007669"/>
    <property type="project" value="UniProtKB-UniRule"/>
</dbReference>
<comment type="cofactor">
    <cofactor evidence="2">
        <name>Fe(2+)</name>
        <dbReference type="ChEBI" id="CHEBI:29033"/>
    </cofactor>
    <text evidence="2">Binds 1 Fe(2+) ion.</text>
</comment>
<keyword evidence="2" id="KW-0648">Protein biosynthesis</keyword>
<feature type="binding site" evidence="2">
    <location>
        <position position="469"/>
    </location>
    <ligand>
        <name>Fe cation</name>
        <dbReference type="ChEBI" id="CHEBI:24875"/>
    </ligand>
</feature>
<proteinExistence type="inferred from homology"/>
<dbReference type="Gene3D" id="3.90.45.10">
    <property type="entry name" value="Peptide deformylase"/>
    <property type="match status" value="1"/>
</dbReference>
<keyword evidence="2" id="KW-0479">Metal-binding</keyword>
<gene>
    <name evidence="2" type="primary">def</name>
    <name evidence="4" type="ORF">Cco03nite_22730</name>
</gene>
<feature type="active site" evidence="2">
    <location>
        <position position="470"/>
    </location>
</feature>
<dbReference type="GO" id="GO:0042586">
    <property type="term" value="F:peptide deformylase activity"/>
    <property type="evidence" value="ECO:0007669"/>
    <property type="project" value="UniProtKB-UniRule"/>
</dbReference>
<dbReference type="InterPro" id="IPR023635">
    <property type="entry name" value="Peptide_deformylase"/>
</dbReference>
<evidence type="ECO:0000313" key="5">
    <source>
        <dbReference type="Proteomes" id="UP000630887"/>
    </source>
</evidence>
<dbReference type="InterPro" id="IPR010982">
    <property type="entry name" value="Lambda_DNA-bd_dom_sf"/>
</dbReference>
<evidence type="ECO:0000256" key="1">
    <source>
        <dbReference type="ARBA" id="ARBA00010759"/>
    </source>
</evidence>
<dbReference type="RefSeq" id="WP_203692006.1">
    <property type="nucleotide sequence ID" value="NZ_BAAALC010000003.1"/>
</dbReference>
<dbReference type="CDD" id="cd00093">
    <property type="entry name" value="HTH_XRE"/>
    <property type="match status" value="1"/>
</dbReference>
<dbReference type="SMART" id="SM00530">
    <property type="entry name" value="HTH_XRE"/>
    <property type="match status" value="1"/>
</dbReference>
<dbReference type="InterPro" id="IPR036821">
    <property type="entry name" value="Peptide_deformylase_sf"/>
</dbReference>
<name>A0A8J3KN35_9ACTN</name>
<dbReference type="Pfam" id="PF01327">
    <property type="entry name" value="Pep_deformylase"/>
    <property type="match status" value="1"/>
</dbReference>
<dbReference type="EC" id="3.5.1.88" evidence="2"/>
<keyword evidence="2" id="KW-0378">Hydrolase</keyword>
<dbReference type="GO" id="GO:0003677">
    <property type="term" value="F:DNA binding"/>
    <property type="evidence" value="ECO:0007669"/>
    <property type="project" value="InterPro"/>
</dbReference>
<accession>A0A8J3KN35</accession>
<comment type="caution">
    <text evidence="4">The sequence shown here is derived from an EMBL/GenBank/DDBJ whole genome shotgun (WGS) entry which is preliminary data.</text>
</comment>
<dbReference type="PANTHER" id="PTHR10458">
    <property type="entry name" value="PEPTIDE DEFORMYLASE"/>
    <property type="match status" value="1"/>
</dbReference>
<feature type="domain" description="HTH cro/C1-type" evidence="3">
    <location>
        <begin position="21"/>
        <end position="76"/>
    </location>
</feature>
<dbReference type="HAMAP" id="MF_00163">
    <property type="entry name" value="Pep_deformylase"/>
    <property type="match status" value="1"/>
</dbReference>
<comment type="similarity">
    <text evidence="1 2">Belongs to the polypeptide deformylase family.</text>
</comment>
<evidence type="ECO:0000313" key="4">
    <source>
        <dbReference type="EMBL" id="GIG05573.1"/>
    </source>
</evidence>